<feature type="coiled-coil region" evidence="1">
    <location>
        <begin position="565"/>
        <end position="668"/>
    </location>
</feature>
<organism evidence="3 4">
    <name type="scientific">Tetrahymena thermophila (strain SB210)</name>
    <dbReference type="NCBI Taxonomy" id="312017"/>
    <lineage>
        <taxon>Eukaryota</taxon>
        <taxon>Sar</taxon>
        <taxon>Alveolata</taxon>
        <taxon>Ciliophora</taxon>
        <taxon>Intramacronucleata</taxon>
        <taxon>Oligohymenophorea</taxon>
        <taxon>Hymenostomatida</taxon>
        <taxon>Tetrahymenina</taxon>
        <taxon>Tetrahymenidae</taxon>
        <taxon>Tetrahymena</taxon>
    </lineage>
</organism>
<evidence type="ECO:0000313" key="3">
    <source>
        <dbReference type="EMBL" id="EAS04379.1"/>
    </source>
</evidence>
<dbReference type="Proteomes" id="UP000009168">
    <property type="component" value="Unassembled WGS sequence"/>
</dbReference>
<dbReference type="GeneID" id="7832449"/>
<keyword evidence="4" id="KW-1185">Reference proteome</keyword>
<feature type="region of interest" description="Disordered" evidence="2">
    <location>
        <begin position="1"/>
        <end position="27"/>
    </location>
</feature>
<reference evidence="4" key="1">
    <citation type="journal article" date="2006" name="PLoS Biol.">
        <title>Macronuclear genome sequence of the ciliate Tetrahymena thermophila, a model eukaryote.</title>
        <authorList>
            <person name="Eisen J.A."/>
            <person name="Coyne R.S."/>
            <person name="Wu M."/>
            <person name="Wu D."/>
            <person name="Thiagarajan M."/>
            <person name="Wortman J.R."/>
            <person name="Badger J.H."/>
            <person name="Ren Q."/>
            <person name="Amedeo P."/>
            <person name="Jones K.M."/>
            <person name="Tallon L.J."/>
            <person name="Delcher A.L."/>
            <person name="Salzberg S.L."/>
            <person name="Silva J.C."/>
            <person name="Haas B.J."/>
            <person name="Majoros W.H."/>
            <person name="Farzad M."/>
            <person name="Carlton J.M."/>
            <person name="Smith R.K. Jr."/>
            <person name="Garg J."/>
            <person name="Pearlman R.E."/>
            <person name="Karrer K.M."/>
            <person name="Sun L."/>
            <person name="Manning G."/>
            <person name="Elde N.C."/>
            <person name="Turkewitz A.P."/>
            <person name="Asai D.J."/>
            <person name="Wilkes D.E."/>
            <person name="Wang Y."/>
            <person name="Cai H."/>
            <person name="Collins K."/>
            <person name="Stewart B.A."/>
            <person name="Lee S.R."/>
            <person name="Wilamowska K."/>
            <person name="Weinberg Z."/>
            <person name="Ruzzo W.L."/>
            <person name="Wloga D."/>
            <person name="Gaertig J."/>
            <person name="Frankel J."/>
            <person name="Tsao C.-C."/>
            <person name="Gorovsky M.A."/>
            <person name="Keeling P.J."/>
            <person name="Waller R.F."/>
            <person name="Patron N.J."/>
            <person name="Cherry J.M."/>
            <person name="Stover N.A."/>
            <person name="Krieger C.J."/>
            <person name="del Toro C."/>
            <person name="Ryder H.F."/>
            <person name="Williamson S.C."/>
            <person name="Barbeau R.A."/>
            <person name="Hamilton E.P."/>
            <person name="Orias E."/>
        </authorList>
    </citation>
    <scope>NUCLEOTIDE SEQUENCE [LARGE SCALE GENOMIC DNA]</scope>
    <source>
        <strain evidence="4">SB210</strain>
    </source>
</reference>
<feature type="compositionally biased region" description="Low complexity" evidence="2">
    <location>
        <begin position="1"/>
        <end position="18"/>
    </location>
</feature>
<dbReference type="HOGENOM" id="CLU_361527_0_0_1"/>
<keyword evidence="1" id="KW-0175">Coiled coil</keyword>
<sequence length="774" mass="92142">MSFRSTSSRSPLSGQSQLTSKSDSSNKLMNRKQLQSVIVSKFIKDYPQLDEQTISNAVQDFMLKLDTKINELNLKQLKNIIKELALEQISQKKQMVVFKLSNSQSTISCINDQKSQSSIESIRDNKFNQVKKVNYPSLNQNYRAGQSLSPKNLSTLSSFKENSNNLAGSTQLSLSNESNKIQNIQMKEFEKNKISSSQDLQCPHQQSVQSVGIKSILKKANRSLSPQCEKRIPPLNDLQKQNSSSTLQQIKSNPLNQEQQPPLPTITKPSLKKDDKLNEGQLKYQHSSEKQQNEIQQQIIEENEKKSTKYKQILLDDSIKDIQKKQLLNVLGLPLGKSNKNSYWSYLDKVQHKDFQQIKCQNQNEWKDKFEEIKNIRQEHQIQGDLKKQNRNVKSVQSDYESDEDSLSQITCHETVKGFDYNRQKGNLLETISQQQYIDINYAEIVKKNAENLEREKQQQRARKKDIQKYLKECYDEQVIQKQVDKKEEIQRGKEFIVFQKIIEEQEQREKHNQDINNTIKQARKQELKQKEQDRQLNQNKKLNTQAETMEKCQKDLKYEQEQIYLRKKKEFEFYQNAIKEYQQENRKVKKKVDEKEQDKFYMQNYTNYLDEQEEQRLMINQQRQRELQEFLKKQAESHQKFKEKKIKEEERQQMKQILNEYVESNIQEIKDQAYYKKQLQGQLRDFLTQQIEEKKEIQQKNFIDYDKIQLKACQKYNDAQNQYENQINELKKQQEIENFQFLKEQIKQNQLKNTKYFYPLAYSSILEQKNQKS</sequence>
<evidence type="ECO:0000313" key="4">
    <source>
        <dbReference type="Proteomes" id="UP000009168"/>
    </source>
</evidence>
<feature type="region of interest" description="Disordered" evidence="2">
    <location>
        <begin position="222"/>
        <end position="274"/>
    </location>
</feature>
<accession>I7MM89</accession>
<feature type="compositionally biased region" description="Polar residues" evidence="2">
    <location>
        <begin position="238"/>
        <end position="252"/>
    </location>
</feature>
<dbReference type="InParanoid" id="I7MM89"/>
<dbReference type="EMBL" id="GG662449">
    <property type="protein sequence ID" value="EAS04379.1"/>
    <property type="molecule type" value="Genomic_DNA"/>
</dbReference>
<dbReference type="RefSeq" id="XP_001024624.1">
    <property type="nucleotide sequence ID" value="XM_001024624.3"/>
</dbReference>
<feature type="region of interest" description="Disordered" evidence="2">
    <location>
        <begin position="381"/>
        <end position="400"/>
    </location>
</feature>
<feature type="coiled-coil region" evidence="1">
    <location>
        <begin position="502"/>
        <end position="533"/>
    </location>
</feature>
<name>I7MM89_TETTS</name>
<evidence type="ECO:0000256" key="1">
    <source>
        <dbReference type="SAM" id="Coils"/>
    </source>
</evidence>
<dbReference type="KEGG" id="tet:TTHERM_00301960"/>
<gene>
    <name evidence="3" type="ORF">TTHERM_00301960</name>
</gene>
<evidence type="ECO:0000256" key="2">
    <source>
        <dbReference type="SAM" id="MobiDB-lite"/>
    </source>
</evidence>
<protein>
    <submittedName>
        <fullName evidence="3">Uncharacterized protein</fullName>
    </submittedName>
</protein>
<proteinExistence type="predicted"/>
<dbReference type="AlphaFoldDB" id="I7MM89"/>
<feature type="coiled-coil region" evidence="1">
    <location>
        <begin position="443"/>
        <end position="470"/>
    </location>
</feature>